<reference evidence="3" key="3">
    <citation type="submission" date="2015-04" db="UniProtKB">
        <authorList>
            <consortium name="EnsemblPlants"/>
        </authorList>
    </citation>
    <scope>IDENTIFICATION</scope>
    <source>
        <strain evidence="3">cv. Jemalong A17</strain>
    </source>
</reference>
<sequence length="69" mass="8104">MENVILNHHAKYVSNIAIIFEKLWIIHGLPKILFLILPQVLTISIIWNEDFDPKNRTFWVFGGGGKEKW</sequence>
<dbReference type="AlphaFoldDB" id="G7K6Y5"/>
<evidence type="ECO:0000256" key="1">
    <source>
        <dbReference type="SAM" id="Phobius"/>
    </source>
</evidence>
<keyword evidence="1 2" id="KW-0812">Transmembrane</keyword>
<accession>G7K6Y5</accession>
<dbReference type="Proteomes" id="UP000002051">
    <property type="component" value="Chromosome 5"/>
</dbReference>
<name>G7K6Y5_MEDTR</name>
<dbReference type="HOGENOM" id="CLU_2779691_0_0_1"/>
<dbReference type="PaxDb" id="3880-AES96417"/>
<evidence type="ECO:0000313" key="3">
    <source>
        <dbReference type="EnsemblPlants" id="AES96417"/>
    </source>
</evidence>
<dbReference type="EnsemblPlants" id="AES96417">
    <property type="protein sequence ID" value="AES96417"/>
    <property type="gene ID" value="MTR_5g036920"/>
</dbReference>
<organism evidence="2 4">
    <name type="scientific">Medicago truncatula</name>
    <name type="common">Barrel medic</name>
    <name type="synonym">Medicago tribuloides</name>
    <dbReference type="NCBI Taxonomy" id="3880"/>
    <lineage>
        <taxon>Eukaryota</taxon>
        <taxon>Viridiplantae</taxon>
        <taxon>Streptophyta</taxon>
        <taxon>Embryophyta</taxon>
        <taxon>Tracheophyta</taxon>
        <taxon>Spermatophyta</taxon>
        <taxon>Magnoliopsida</taxon>
        <taxon>eudicotyledons</taxon>
        <taxon>Gunneridae</taxon>
        <taxon>Pentapetalae</taxon>
        <taxon>rosids</taxon>
        <taxon>fabids</taxon>
        <taxon>Fabales</taxon>
        <taxon>Fabaceae</taxon>
        <taxon>Papilionoideae</taxon>
        <taxon>50 kb inversion clade</taxon>
        <taxon>NPAAA clade</taxon>
        <taxon>Hologalegina</taxon>
        <taxon>IRL clade</taxon>
        <taxon>Trifolieae</taxon>
        <taxon>Medicago</taxon>
    </lineage>
</organism>
<feature type="transmembrane region" description="Helical" evidence="1">
    <location>
        <begin position="24"/>
        <end position="47"/>
    </location>
</feature>
<reference evidence="2 4" key="1">
    <citation type="journal article" date="2011" name="Nature">
        <title>The Medicago genome provides insight into the evolution of rhizobial symbioses.</title>
        <authorList>
            <person name="Young N.D."/>
            <person name="Debelle F."/>
            <person name="Oldroyd G.E."/>
            <person name="Geurts R."/>
            <person name="Cannon S.B."/>
            <person name="Udvardi M.K."/>
            <person name="Benedito V.A."/>
            <person name="Mayer K.F."/>
            <person name="Gouzy J."/>
            <person name="Schoof H."/>
            <person name="Van de Peer Y."/>
            <person name="Proost S."/>
            <person name="Cook D.R."/>
            <person name="Meyers B.C."/>
            <person name="Spannagl M."/>
            <person name="Cheung F."/>
            <person name="De Mita S."/>
            <person name="Krishnakumar V."/>
            <person name="Gundlach H."/>
            <person name="Zhou S."/>
            <person name="Mudge J."/>
            <person name="Bharti A.K."/>
            <person name="Murray J.D."/>
            <person name="Naoumkina M.A."/>
            <person name="Rosen B."/>
            <person name="Silverstein K.A."/>
            <person name="Tang H."/>
            <person name="Rombauts S."/>
            <person name="Zhao P.X."/>
            <person name="Zhou P."/>
            <person name="Barbe V."/>
            <person name="Bardou P."/>
            <person name="Bechner M."/>
            <person name="Bellec A."/>
            <person name="Berger A."/>
            <person name="Berges H."/>
            <person name="Bidwell S."/>
            <person name="Bisseling T."/>
            <person name="Choisne N."/>
            <person name="Couloux A."/>
            <person name="Denny R."/>
            <person name="Deshpande S."/>
            <person name="Dai X."/>
            <person name="Doyle J.J."/>
            <person name="Dudez A.M."/>
            <person name="Farmer A.D."/>
            <person name="Fouteau S."/>
            <person name="Franken C."/>
            <person name="Gibelin C."/>
            <person name="Gish J."/>
            <person name="Goldstein S."/>
            <person name="Gonzalez A.J."/>
            <person name="Green P.J."/>
            <person name="Hallab A."/>
            <person name="Hartog M."/>
            <person name="Hua A."/>
            <person name="Humphray S.J."/>
            <person name="Jeong D.H."/>
            <person name="Jing Y."/>
            <person name="Jocker A."/>
            <person name="Kenton S.M."/>
            <person name="Kim D.J."/>
            <person name="Klee K."/>
            <person name="Lai H."/>
            <person name="Lang C."/>
            <person name="Lin S."/>
            <person name="Macmil S.L."/>
            <person name="Magdelenat G."/>
            <person name="Matthews L."/>
            <person name="McCorrison J."/>
            <person name="Monaghan E.L."/>
            <person name="Mun J.H."/>
            <person name="Najar F.Z."/>
            <person name="Nicholson C."/>
            <person name="Noirot C."/>
            <person name="O'Bleness M."/>
            <person name="Paule C.R."/>
            <person name="Poulain J."/>
            <person name="Prion F."/>
            <person name="Qin B."/>
            <person name="Qu C."/>
            <person name="Retzel E.F."/>
            <person name="Riddle C."/>
            <person name="Sallet E."/>
            <person name="Samain S."/>
            <person name="Samson N."/>
            <person name="Sanders I."/>
            <person name="Saurat O."/>
            <person name="Scarpelli C."/>
            <person name="Schiex T."/>
            <person name="Segurens B."/>
            <person name="Severin A.J."/>
            <person name="Sherrier D.J."/>
            <person name="Shi R."/>
            <person name="Sims S."/>
            <person name="Singer S.R."/>
            <person name="Sinharoy S."/>
            <person name="Sterck L."/>
            <person name="Viollet A."/>
            <person name="Wang B.B."/>
            <person name="Wang K."/>
            <person name="Wang M."/>
            <person name="Wang X."/>
            <person name="Warfsmann J."/>
            <person name="Weissenbach J."/>
            <person name="White D.D."/>
            <person name="White J.D."/>
            <person name="Wiley G.B."/>
            <person name="Wincker P."/>
            <person name="Xing Y."/>
            <person name="Yang L."/>
            <person name="Yao Z."/>
            <person name="Ying F."/>
            <person name="Zhai J."/>
            <person name="Zhou L."/>
            <person name="Zuber A."/>
            <person name="Denarie J."/>
            <person name="Dixon R.A."/>
            <person name="May G.D."/>
            <person name="Schwartz D.C."/>
            <person name="Rogers J."/>
            <person name="Quetier F."/>
            <person name="Town C.D."/>
            <person name="Roe B.A."/>
        </authorList>
    </citation>
    <scope>NUCLEOTIDE SEQUENCE [LARGE SCALE GENOMIC DNA]</scope>
    <source>
        <strain evidence="2">A17</strain>
        <strain evidence="3 4">cv. Jemalong A17</strain>
    </source>
</reference>
<evidence type="ECO:0000313" key="4">
    <source>
        <dbReference type="Proteomes" id="UP000002051"/>
    </source>
</evidence>
<keyword evidence="1" id="KW-0472">Membrane</keyword>
<keyword evidence="1" id="KW-1133">Transmembrane helix</keyword>
<protein>
    <submittedName>
        <fullName evidence="2">Transmembrane protein, putative</fullName>
    </submittedName>
</protein>
<proteinExistence type="predicted"/>
<keyword evidence="4" id="KW-1185">Reference proteome</keyword>
<reference evidence="2 4" key="2">
    <citation type="journal article" date="2014" name="BMC Genomics">
        <title>An improved genome release (version Mt4.0) for the model legume Medicago truncatula.</title>
        <authorList>
            <person name="Tang H."/>
            <person name="Krishnakumar V."/>
            <person name="Bidwell S."/>
            <person name="Rosen B."/>
            <person name="Chan A."/>
            <person name="Zhou S."/>
            <person name="Gentzbittel L."/>
            <person name="Childs K.L."/>
            <person name="Yandell M."/>
            <person name="Gundlach H."/>
            <person name="Mayer K.F."/>
            <person name="Schwartz D.C."/>
            <person name="Town C.D."/>
        </authorList>
    </citation>
    <scope>GENOME REANNOTATION</scope>
    <source>
        <strain evidence="3 4">cv. Jemalong A17</strain>
    </source>
</reference>
<gene>
    <name evidence="2" type="ordered locus">MTR_5g036920</name>
</gene>
<evidence type="ECO:0000313" key="2">
    <source>
        <dbReference type="EMBL" id="AES96417.1"/>
    </source>
</evidence>
<dbReference type="EMBL" id="CM001221">
    <property type="protein sequence ID" value="AES96417.1"/>
    <property type="molecule type" value="Genomic_DNA"/>
</dbReference>